<reference evidence="3" key="1">
    <citation type="journal article" date="2014" name="Int. J. Syst. Evol. Microbiol.">
        <title>Complete genome sequence of Corynebacterium casei LMG S-19264T (=DSM 44701T), isolated from a smear-ripened cheese.</title>
        <authorList>
            <consortium name="US DOE Joint Genome Institute (JGI-PGF)"/>
            <person name="Walter F."/>
            <person name="Albersmeier A."/>
            <person name="Kalinowski J."/>
            <person name="Ruckert C."/>
        </authorList>
    </citation>
    <scope>NUCLEOTIDE SEQUENCE</scope>
    <source>
        <strain evidence="3">CGMCC 1.15758</strain>
    </source>
</reference>
<name>A0A8J2Z5I2_9GAMM</name>
<dbReference type="OrthoDB" id="9769367at2"/>
<reference evidence="3" key="2">
    <citation type="submission" date="2020-09" db="EMBL/GenBank/DDBJ databases">
        <authorList>
            <person name="Sun Q."/>
            <person name="Zhou Y."/>
        </authorList>
    </citation>
    <scope>NUCLEOTIDE SEQUENCE</scope>
    <source>
        <strain evidence="3">CGMCC 1.15758</strain>
    </source>
</reference>
<dbReference type="InterPro" id="IPR036291">
    <property type="entry name" value="NAD(P)-bd_dom_sf"/>
</dbReference>
<dbReference type="AlphaFoldDB" id="A0A8J2Z5I2"/>
<dbReference type="RefSeq" id="WP_117003312.1">
    <property type="nucleotide sequence ID" value="NZ_BMJS01000025.1"/>
</dbReference>
<sequence>MINILIFGSGRVGLLTGAMLASSGDYHVHIADIQADRKPLTLGKHAHNLTHCVLDIMKEDNVKAYIKEHNITALAAALPYFLTKKVAEMAKACDTNYFDLTEDVETTKYVETLSQSSDKVFAPQCGLAPGFISVVTNDLVKLFDEAETVKMRVGALPVNISHPLQYALTWSTEGLINEYVKPCEAIEDFKNVTIEPLDDLETIKIDGLTYEAFNTSGGIGSLKDTYKGKVRNINYKSVRYPGHCEKLRFLINDLKLKNKQELLCEIFNNAIPRVEDDVVLVYVSVEGTINGVYSERHFAKKYHSQEAFGQKWSALQLTTACGLCVTIDLALKQAHFKAGFAKQEDITLAQMMDNRFGHYYRYNFLDNCADNPKPELGTNPSKREYI</sequence>
<dbReference type="InterPro" id="IPR005097">
    <property type="entry name" value="Sacchrp_dh_NADP-bd"/>
</dbReference>
<accession>A0A8J2Z5I2</accession>
<dbReference type="EMBL" id="BMJS01000025">
    <property type="protein sequence ID" value="GGG02728.1"/>
    <property type="molecule type" value="Genomic_DNA"/>
</dbReference>
<gene>
    <name evidence="3" type="ORF">GCM10010995_20130</name>
</gene>
<dbReference type="Gene3D" id="3.30.360.10">
    <property type="entry name" value="Dihydrodipicolinate Reductase, domain 2"/>
    <property type="match status" value="1"/>
</dbReference>
<evidence type="ECO:0000259" key="1">
    <source>
        <dbReference type="Pfam" id="PF03435"/>
    </source>
</evidence>
<feature type="domain" description="Saccharopine dehydrogenase-like C-terminal" evidence="2">
    <location>
        <begin position="126"/>
        <end position="260"/>
    </location>
</feature>
<evidence type="ECO:0000259" key="2">
    <source>
        <dbReference type="Pfam" id="PF16653"/>
    </source>
</evidence>
<protein>
    <submittedName>
        <fullName evidence="3">L-lysine dehydrogenase</fullName>
    </submittedName>
</protein>
<organism evidence="3 4">
    <name type="scientific">Cysteiniphilum litorale</name>
    <dbReference type="NCBI Taxonomy" id="2056700"/>
    <lineage>
        <taxon>Bacteria</taxon>
        <taxon>Pseudomonadati</taxon>
        <taxon>Pseudomonadota</taxon>
        <taxon>Gammaproteobacteria</taxon>
        <taxon>Thiotrichales</taxon>
        <taxon>Fastidiosibacteraceae</taxon>
        <taxon>Cysteiniphilum</taxon>
    </lineage>
</organism>
<proteinExistence type="predicted"/>
<evidence type="ECO:0000313" key="3">
    <source>
        <dbReference type="EMBL" id="GGG02728.1"/>
    </source>
</evidence>
<feature type="domain" description="Saccharopine dehydrogenase NADP binding" evidence="1">
    <location>
        <begin position="4"/>
        <end position="109"/>
    </location>
</feature>
<comment type="caution">
    <text evidence="3">The sequence shown here is derived from an EMBL/GenBank/DDBJ whole genome shotgun (WGS) entry which is preliminary data.</text>
</comment>
<dbReference type="Proteomes" id="UP000636949">
    <property type="component" value="Unassembled WGS sequence"/>
</dbReference>
<dbReference type="Gene3D" id="3.40.50.720">
    <property type="entry name" value="NAD(P)-binding Rossmann-like Domain"/>
    <property type="match status" value="1"/>
</dbReference>
<dbReference type="Pfam" id="PF03435">
    <property type="entry name" value="Sacchrp_dh_NADP"/>
    <property type="match status" value="1"/>
</dbReference>
<dbReference type="Pfam" id="PF16653">
    <property type="entry name" value="Sacchrp_dh_C"/>
    <property type="match status" value="1"/>
</dbReference>
<evidence type="ECO:0000313" key="4">
    <source>
        <dbReference type="Proteomes" id="UP000636949"/>
    </source>
</evidence>
<dbReference type="SUPFAM" id="SSF51735">
    <property type="entry name" value="NAD(P)-binding Rossmann-fold domains"/>
    <property type="match status" value="1"/>
</dbReference>
<keyword evidence="4" id="KW-1185">Reference proteome</keyword>
<dbReference type="SUPFAM" id="SSF55347">
    <property type="entry name" value="Glyceraldehyde-3-phosphate dehydrogenase-like, C-terminal domain"/>
    <property type="match status" value="1"/>
</dbReference>
<dbReference type="InterPro" id="IPR032095">
    <property type="entry name" value="Sacchrp_dh-like_C"/>
</dbReference>